<gene>
    <name evidence="3" type="ORF">HHJ78_07390</name>
</gene>
<feature type="region of interest" description="Disordered" evidence="1">
    <location>
        <begin position="102"/>
        <end position="136"/>
    </location>
</feature>
<keyword evidence="2" id="KW-0472">Membrane</keyword>
<feature type="compositionally biased region" description="Basic and acidic residues" evidence="1">
    <location>
        <begin position="123"/>
        <end position="136"/>
    </location>
</feature>
<reference evidence="3 4" key="1">
    <citation type="submission" date="2020-04" db="EMBL/GenBank/DDBJ databases">
        <title>Antimicrobial susceptibility and clonality of vaginal-derived multi-drug resistant Mobiluncus isolates in China.</title>
        <authorList>
            <person name="Zhang X."/>
        </authorList>
    </citation>
    <scope>NUCLEOTIDE SEQUENCE [LARGE SCALE GENOMIC DNA]</scope>
    <source>
        <strain evidence="3 4">13</strain>
    </source>
</reference>
<feature type="transmembrane region" description="Helical" evidence="2">
    <location>
        <begin position="81"/>
        <end position="100"/>
    </location>
</feature>
<dbReference type="EMBL" id="JABCUR010000005">
    <property type="protein sequence ID" value="NMW65355.1"/>
    <property type="molecule type" value="Genomic_DNA"/>
</dbReference>
<dbReference type="AlphaFoldDB" id="A0A378PEF0"/>
<dbReference type="Proteomes" id="UP000578252">
    <property type="component" value="Unassembled WGS sequence"/>
</dbReference>
<evidence type="ECO:0000256" key="2">
    <source>
        <dbReference type="SAM" id="Phobius"/>
    </source>
</evidence>
<accession>A0A378PEF0</accession>
<evidence type="ECO:0000313" key="4">
    <source>
        <dbReference type="Proteomes" id="UP000578252"/>
    </source>
</evidence>
<dbReference type="RefSeq" id="WP_114990890.1">
    <property type="nucleotide sequence ID" value="NZ_CAMXYF010000001.1"/>
</dbReference>
<dbReference type="Pfam" id="PF11239">
    <property type="entry name" value="DUF3040"/>
    <property type="match status" value="1"/>
</dbReference>
<dbReference type="InterPro" id="IPR021401">
    <property type="entry name" value="DUF3040"/>
</dbReference>
<keyword evidence="2" id="KW-1133">Transmembrane helix</keyword>
<sequence length="136" mass="14988">MPLSDYEKEVLAQMEAQLSDQDPKLVDQMRGSARFPRVTSRPRRVAFGVVLMLIGIIVLVGGLVASPYLQHLQVLGTLTGVLGFVVVVLGVLQILGILSTPHSRRAPSRKPAVARSGGSFMERQQDKWDRRQNPQS</sequence>
<evidence type="ECO:0000256" key="1">
    <source>
        <dbReference type="SAM" id="MobiDB-lite"/>
    </source>
</evidence>
<keyword evidence="2" id="KW-0812">Transmembrane</keyword>
<name>A0A378PEF0_9ACTO</name>
<protein>
    <submittedName>
        <fullName evidence="3">DUF3040 domain-containing protein</fullName>
    </submittedName>
</protein>
<proteinExistence type="predicted"/>
<comment type="caution">
    <text evidence="3">The sequence shown here is derived from an EMBL/GenBank/DDBJ whole genome shotgun (WGS) entry which is preliminary data.</text>
</comment>
<organism evidence="3 4">
    <name type="scientific">Mobiluncus mulieris</name>
    <dbReference type="NCBI Taxonomy" id="2052"/>
    <lineage>
        <taxon>Bacteria</taxon>
        <taxon>Bacillati</taxon>
        <taxon>Actinomycetota</taxon>
        <taxon>Actinomycetes</taxon>
        <taxon>Actinomycetales</taxon>
        <taxon>Actinomycetaceae</taxon>
        <taxon>Mobiluncus</taxon>
    </lineage>
</organism>
<feature type="transmembrane region" description="Helical" evidence="2">
    <location>
        <begin position="45"/>
        <end position="69"/>
    </location>
</feature>
<evidence type="ECO:0000313" key="3">
    <source>
        <dbReference type="EMBL" id="NMW65355.1"/>
    </source>
</evidence>